<dbReference type="Gene3D" id="1.20.140.10">
    <property type="entry name" value="Butyryl-CoA Dehydrogenase, subunit A, domain 3"/>
    <property type="match status" value="1"/>
</dbReference>
<dbReference type="SUPFAM" id="SSF56645">
    <property type="entry name" value="Acyl-CoA dehydrogenase NM domain-like"/>
    <property type="match status" value="1"/>
</dbReference>
<dbReference type="Pfam" id="PF02771">
    <property type="entry name" value="Acyl-CoA_dh_N"/>
    <property type="match status" value="1"/>
</dbReference>
<dbReference type="InterPro" id="IPR046373">
    <property type="entry name" value="Acyl-CoA_Oxase/DH_mid-dom_sf"/>
</dbReference>
<dbReference type="SUPFAM" id="SSF47203">
    <property type="entry name" value="Acyl-CoA dehydrogenase C-terminal domain-like"/>
    <property type="match status" value="1"/>
</dbReference>
<evidence type="ECO:0000256" key="2">
    <source>
        <dbReference type="ARBA" id="ARBA00009347"/>
    </source>
</evidence>
<dbReference type="InterPro" id="IPR009075">
    <property type="entry name" value="AcylCo_DH/oxidase_C"/>
</dbReference>
<dbReference type="PANTHER" id="PTHR43884:SF20">
    <property type="entry name" value="ACYL-COA DEHYDROGENASE FADE28"/>
    <property type="match status" value="1"/>
</dbReference>
<evidence type="ECO:0000259" key="7">
    <source>
        <dbReference type="Pfam" id="PF02771"/>
    </source>
</evidence>
<feature type="domain" description="Acyl-CoA dehydrogenase/oxidase N-terminal" evidence="7">
    <location>
        <begin position="6"/>
        <end position="117"/>
    </location>
</feature>
<accession>A0A381S826</accession>
<dbReference type="InterPro" id="IPR009100">
    <property type="entry name" value="AcylCoA_DH/oxidase_NM_dom_sf"/>
</dbReference>
<dbReference type="EMBL" id="UINC01002776">
    <property type="protein sequence ID" value="SVA00196.1"/>
    <property type="molecule type" value="Genomic_DNA"/>
</dbReference>
<keyword evidence="4" id="KW-0274">FAD</keyword>
<gene>
    <name evidence="8" type="ORF">METZ01_LOCUS53050</name>
</gene>
<evidence type="ECO:0000313" key="8">
    <source>
        <dbReference type="EMBL" id="SVA00196.1"/>
    </source>
</evidence>
<dbReference type="Gene3D" id="1.10.540.10">
    <property type="entry name" value="Acyl-CoA dehydrogenase/oxidase, N-terminal domain"/>
    <property type="match status" value="1"/>
</dbReference>
<evidence type="ECO:0000256" key="5">
    <source>
        <dbReference type="ARBA" id="ARBA00023002"/>
    </source>
</evidence>
<feature type="non-terminal residue" evidence="8">
    <location>
        <position position="1"/>
    </location>
</feature>
<dbReference type="InterPro" id="IPR013786">
    <property type="entry name" value="AcylCoA_DH/ox_N"/>
</dbReference>
<dbReference type="AlphaFoldDB" id="A0A381S826"/>
<evidence type="ECO:0000256" key="3">
    <source>
        <dbReference type="ARBA" id="ARBA00022630"/>
    </source>
</evidence>
<reference evidence="8" key="1">
    <citation type="submission" date="2018-05" db="EMBL/GenBank/DDBJ databases">
        <authorList>
            <person name="Lanie J.A."/>
            <person name="Ng W.-L."/>
            <person name="Kazmierczak K.M."/>
            <person name="Andrzejewski T.M."/>
            <person name="Davidsen T.M."/>
            <person name="Wayne K.J."/>
            <person name="Tettelin H."/>
            <person name="Glass J.I."/>
            <person name="Rusch D."/>
            <person name="Podicherti R."/>
            <person name="Tsui H.-C.T."/>
            <person name="Winkler M.E."/>
        </authorList>
    </citation>
    <scope>NUCLEOTIDE SEQUENCE</scope>
</reference>
<evidence type="ECO:0000256" key="4">
    <source>
        <dbReference type="ARBA" id="ARBA00022827"/>
    </source>
</evidence>
<dbReference type="GO" id="GO:0003995">
    <property type="term" value="F:acyl-CoA dehydrogenase activity"/>
    <property type="evidence" value="ECO:0007669"/>
    <property type="project" value="TreeGrafter"/>
</dbReference>
<feature type="domain" description="Acyl-CoA dehydrogenase/oxidase C-terminal" evidence="6">
    <location>
        <begin position="217"/>
        <end position="344"/>
    </location>
</feature>
<dbReference type="GO" id="GO:0050660">
    <property type="term" value="F:flavin adenine dinucleotide binding"/>
    <property type="evidence" value="ECO:0007669"/>
    <property type="project" value="InterPro"/>
</dbReference>
<sequence>VDFDLTDNQQALADLAERIFGDLATADRVAEVEATDDRFDRNLWGALAEAGLVGMALPERDGGLDLGLVETCLVLQQQGRRVAPVPLLATTTLGAWAIAAYGSDALRARWLEGVAQGHRILTGAWTDPAGTDESRPLTGLADGVGWRVSGEKVAVAAAGVADAVVVPVDTDGSRRVAVVPIDADGLTVSLAETTSREIHGTLRFDNVAIGPEDLLDGDGDEITRSVLDRAQIGACAVVLGCCEEALAMTAAHVSEREQFGRPLSTNQGVALQAADAAIDTEGIRVTLQQAAWSLDNGLDVSQAVPTAKWWASEAGQRVVVTTQHLHGGTGADISHPVHRYFLWVVHLADSLGGAGAHLARLGSTIATRVS</sequence>
<comment type="similarity">
    <text evidence="2">Belongs to the acyl-CoA dehydrogenase family.</text>
</comment>
<dbReference type="Pfam" id="PF00441">
    <property type="entry name" value="Acyl-CoA_dh_1"/>
    <property type="match status" value="1"/>
</dbReference>
<protein>
    <recommendedName>
        <fullName evidence="9">Acyl-CoA dehydrogenase/oxidase N-terminal domain-containing protein</fullName>
    </recommendedName>
</protein>
<evidence type="ECO:0000256" key="1">
    <source>
        <dbReference type="ARBA" id="ARBA00001974"/>
    </source>
</evidence>
<evidence type="ECO:0008006" key="9">
    <source>
        <dbReference type="Google" id="ProtNLM"/>
    </source>
</evidence>
<comment type="cofactor">
    <cofactor evidence="1">
        <name>FAD</name>
        <dbReference type="ChEBI" id="CHEBI:57692"/>
    </cofactor>
</comment>
<dbReference type="PANTHER" id="PTHR43884">
    <property type="entry name" value="ACYL-COA DEHYDROGENASE"/>
    <property type="match status" value="1"/>
</dbReference>
<dbReference type="InterPro" id="IPR037069">
    <property type="entry name" value="AcylCoA_DH/ox_N_sf"/>
</dbReference>
<dbReference type="InterPro" id="IPR036250">
    <property type="entry name" value="AcylCo_DH-like_C"/>
</dbReference>
<organism evidence="8">
    <name type="scientific">marine metagenome</name>
    <dbReference type="NCBI Taxonomy" id="408172"/>
    <lineage>
        <taxon>unclassified sequences</taxon>
        <taxon>metagenomes</taxon>
        <taxon>ecological metagenomes</taxon>
    </lineage>
</organism>
<dbReference type="Gene3D" id="2.40.110.10">
    <property type="entry name" value="Butyryl-CoA Dehydrogenase, subunit A, domain 2"/>
    <property type="match status" value="1"/>
</dbReference>
<proteinExistence type="inferred from homology"/>
<name>A0A381S826_9ZZZZ</name>
<evidence type="ECO:0000259" key="6">
    <source>
        <dbReference type="Pfam" id="PF00441"/>
    </source>
</evidence>
<keyword evidence="5" id="KW-0560">Oxidoreductase</keyword>
<keyword evidence="3" id="KW-0285">Flavoprotein</keyword>